<evidence type="ECO:0000313" key="2">
    <source>
        <dbReference type="Proteomes" id="UP000028721"/>
    </source>
</evidence>
<comment type="caution">
    <text evidence="1">The sequence shown here is derived from an EMBL/GenBank/DDBJ whole genome shotgun (WGS) entry which is preliminary data.</text>
</comment>
<accession>A0ABR4U4P6</accession>
<reference evidence="1 2" key="1">
    <citation type="submission" date="2014-03" db="EMBL/GenBank/DDBJ databases">
        <title>Draft genome sequence of the Serratia grimesii strain a2.</title>
        <authorList>
            <person name="Toymentseva A."/>
            <person name="Kazakov S."/>
            <person name="Giliazeva A."/>
            <person name="Ismagilova R."/>
            <person name="Shah R."/>
            <person name="Sharipova M."/>
            <person name="Khaitlina S."/>
            <person name="Mardanova A."/>
        </authorList>
    </citation>
    <scope>NUCLEOTIDE SEQUENCE [LARGE SCALE GENOMIC DNA]</scope>
    <source>
        <strain evidence="1 2">A2</strain>
    </source>
</reference>
<dbReference type="EMBL" id="JGVP01000037">
    <property type="protein sequence ID" value="KFB87016.1"/>
    <property type="molecule type" value="Genomic_DNA"/>
</dbReference>
<gene>
    <name evidence="1" type="ORF">CR62_15785</name>
</gene>
<sequence length="156" mass="17504">MLKPEQLRAALTTALPDLQTHPDKLRISLDNGRVVSTLGTSLSFEYQYQLNLTLSDQAAEEDLVMVTVLAWLRSHQPDILANPDKRKNGFAFKRDVSAAGQLDLQLQLTERIQVEQREGALHITPLAEPPEPENVIRFTRVYLHGELIQPISAAIN</sequence>
<protein>
    <submittedName>
        <fullName evidence="1">Tail fiber protein</fullName>
    </submittedName>
</protein>
<evidence type="ECO:0000313" key="1">
    <source>
        <dbReference type="EMBL" id="KFB87016.1"/>
    </source>
</evidence>
<organism evidence="1 2">
    <name type="scientific">Serratia grimesii</name>
    <dbReference type="NCBI Taxonomy" id="82995"/>
    <lineage>
        <taxon>Bacteria</taxon>
        <taxon>Pseudomonadati</taxon>
        <taxon>Pseudomonadota</taxon>
        <taxon>Gammaproteobacteria</taxon>
        <taxon>Enterobacterales</taxon>
        <taxon>Yersiniaceae</taxon>
        <taxon>Serratia</taxon>
    </lineage>
</organism>
<name>A0ABR4U4P6_9GAMM</name>
<proteinExistence type="predicted"/>
<dbReference type="Pfam" id="PF06891">
    <property type="entry name" value="P2_Phage_GpR"/>
    <property type="match status" value="1"/>
</dbReference>
<dbReference type="Proteomes" id="UP000028721">
    <property type="component" value="Unassembled WGS sequence"/>
</dbReference>
<keyword evidence="2" id="KW-1185">Reference proteome</keyword>
<dbReference type="InterPro" id="IPR009678">
    <property type="entry name" value="Phage_tail_completion_R"/>
</dbReference>